<dbReference type="Proteomes" id="UP000326198">
    <property type="component" value="Unassembled WGS sequence"/>
</dbReference>
<organism evidence="1 2">
    <name type="scientific">Aspergillus bertholletiae</name>
    <dbReference type="NCBI Taxonomy" id="1226010"/>
    <lineage>
        <taxon>Eukaryota</taxon>
        <taxon>Fungi</taxon>
        <taxon>Dikarya</taxon>
        <taxon>Ascomycota</taxon>
        <taxon>Pezizomycotina</taxon>
        <taxon>Eurotiomycetes</taxon>
        <taxon>Eurotiomycetidae</taxon>
        <taxon>Eurotiales</taxon>
        <taxon>Aspergillaceae</taxon>
        <taxon>Aspergillus</taxon>
        <taxon>Aspergillus subgen. Circumdati</taxon>
    </lineage>
</organism>
<dbReference type="EMBL" id="ML736210">
    <property type="protein sequence ID" value="KAE8378314.1"/>
    <property type="molecule type" value="Genomic_DNA"/>
</dbReference>
<sequence length="145" mass="15944">MKAPNVGVQLNGTGLPRVVFESGFSQSGESLRQDMIDWIYGGDNAVQAVVLINWRVAQATRRISGDVELYGFARNGMPDLKERQQIFPRPSGPASGQTLRLTRQMFFGSNIGPDRSPNDAFFLELDQLRTVAAMVMSDMGYEAAA</sequence>
<evidence type="ECO:0000313" key="2">
    <source>
        <dbReference type="Proteomes" id="UP000326198"/>
    </source>
</evidence>
<name>A0A5N7B973_9EURO</name>
<dbReference type="AlphaFoldDB" id="A0A5N7B973"/>
<dbReference type="OrthoDB" id="4471584at2759"/>
<gene>
    <name evidence="1" type="ORF">BDV26DRAFT_292411</name>
</gene>
<accession>A0A5N7B973</accession>
<protein>
    <submittedName>
        <fullName evidence="1">Uncharacterized protein</fullName>
    </submittedName>
</protein>
<proteinExistence type="predicted"/>
<evidence type="ECO:0000313" key="1">
    <source>
        <dbReference type="EMBL" id="KAE8378314.1"/>
    </source>
</evidence>
<keyword evidence="2" id="KW-1185">Reference proteome</keyword>
<reference evidence="1 2" key="1">
    <citation type="submission" date="2019-04" db="EMBL/GenBank/DDBJ databases">
        <title>Friends and foes A comparative genomics studyof 23 Aspergillus species from section Flavi.</title>
        <authorList>
            <consortium name="DOE Joint Genome Institute"/>
            <person name="Kjaerbolling I."/>
            <person name="Vesth T."/>
            <person name="Frisvad J.C."/>
            <person name="Nybo J.L."/>
            <person name="Theobald S."/>
            <person name="Kildgaard S."/>
            <person name="Isbrandt T."/>
            <person name="Kuo A."/>
            <person name="Sato A."/>
            <person name="Lyhne E.K."/>
            <person name="Kogle M.E."/>
            <person name="Wiebenga A."/>
            <person name="Kun R.S."/>
            <person name="Lubbers R.J."/>
            <person name="Makela M.R."/>
            <person name="Barry K."/>
            <person name="Chovatia M."/>
            <person name="Clum A."/>
            <person name="Daum C."/>
            <person name="Haridas S."/>
            <person name="He G."/>
            <person name="LaButti K."/>
            <person name="Lipzen A."/>
            <person name="Mondo S."/>
            <person name="Riley R."/>
            <person name="Salamov A."/>
            <person name="Simmons B.A."/>
            <person name="Magnuson J.K."/>
            <person name="Henrissat B."/>
            <person name="Mortensen U.H."/>
            <person name="Larsen T.O."/>
            <person name="Devries R.P."/>
            <person name="Grigoriev I.V."/>
            <person name="Machida M."/>
            <person name="Baker S.E."/>
            <person name="Andersen M.R."/>
        </authorList>
    </citation>
    <scope>NUCLEOTIDE SEQUENCE [LARGE SCALE GENOMIC DNA]</scope>
    <source>
        <strain evidence="1 2">IBT 29228</strain>
    </source>
</reference>